<gene>
    <name evidence="1" type="ORF">HMPREF3233_01895</name>
    <name evidence="2" type="ORF">QP520_06675</name>
</gene>
<reference evidence="1 3" key="1">
    <citation type="submission" date="2016-01" db="EMBL/GenBank/DDBJ databases">
        <authorList>
            <person name="Oliw E.H."/>
        </authorList>
    </citation>
    <scope>NUCLEOTIDE SEQUENCE [LARGE SCALE GENOMIC DNA]</scope>
    <source>
        <strain evidence="1 3">CMW7756B</strain>
    </source>
</reference>
<proteinExistence type="predicted"/>
<evidence type="ECO:0000313" key="3">
    <source>
        <dbReference type="Proteomes" id="UP000070226"/>
    </source>
</evidence>
<organism evidence="1">
    <name type="scientific">Veillonella atypica</name>
    <dbReference type="NCBI Taxonomy" id="39777"/>
    <lineage>
        <taxon>Bacteria</taxon>
        <taxon>Bacillati</taxon>
        <taxon>Bacillota</taxon>
        <taxon>Negativicutes</taxon>
        <taxon>Veillonellales</taxon>
        <taxon>Veillonellaceae</taxon>
        <taxon>Veillonella</taxon>
    </lineage>
</organism>
<dbReference type="Proteomes" id="UP000070226">
    <property type="component" value="Unassembled WGS sequence"/>
</dbReference>
<dbReference type="EMBL" id="JASORJ010000010">
    <property type="protein sequence ID" value="MDK7357308.1"/>
    <property type="molecule type" value="Genomic_DNA"/>
</dbReference>
<dbReference type="EMBL" id="LRQT01000117">
    <property type="protein sequence ID" value="KXA61430.1"/>
    <property type="molecule type" value="Genomic_DNA"/>
</dbReference>
<evidence type="ECO:0000313" key="1">
    <source>
        <dbReference type="EMBL" id="KXA61430.1"/>
    </source>
</evidence>
<dbReference type="Proteomes" id="UP001236274">
    <property type="component" value="Unassembled WGS sequence"/>
</dbReference>
<name>A0A133S043_9FIRM</name>
<accession>A0A133S043</accession>
<reference evidence="2" key="2">
    <citation type="submission" date="2023-05" db="EMBL/GenBank/DDBJ databases">
        <title>Cataloging the Phylogenetic Diversity of Human Bladder Bacteria.</title>
        <authorList>
            <person name="Du J."/>
        </authorList>
    </citation>
    <scope>NUCLEOTIDE SEQUENCE</scope>
    <source>
        <strain evidence="2">UMB10101</strain>
    </source>
</reference>
<sequence>MKQEKDREVYNQKTLEAMKEAKKIARDLKYPSYKTLEELKRALDD</sequence>
<evidence type="ECO:0000313" key="2">
    <source>
        <dbReference type="EMBL" id="MDK7357308.1"/>
    </source>
</evidence>
<comment type="caution">
    <text evidence="1">The sequence shown here is derived from an EMBL/GenBank/DDBJ whole genome shotgun (WGS) entry which is preliminary data.</text>
</comment>
<dbReference type="PATRIC" id="fig|39777.7.peg.1859"/>
<dbReference type="RefSeq" id="WP_005379737.1">
    <property type="nucleotide sequence ID" value="NZ_CBCSFX010000002.1"/>
</dbReference>
<dbReference type="AlphaFoldDB" id="A0A133S043"/>
<protein>
    <submittedName>
        <fullName evidence="1">Uncharacterized protein</fullName>
    </submittedName>
</protein>